<protein>
    <recommendedName>
        <fullName evidence="2">Bacteriophage T5 Orf172 DNA-binding domain-containing protein</fullName>
    </recommendedName>
</protein>
<dbReference type="PANTHER" id="PTHR28094">
    <property type="entry name" value="MEIOTICALLY UP-REGULATED GENE 113 PROTEIN"/>
    <property type="match status" value="1"/>
</dbReference>
<feature type="compositionally biased region" description="Low complexity" evidence="1">
    <location>
        <begin position="163"/>
        <end position="172"/>
    </location>
</feature>
<sequence length="661" mass="73042">MPQPSNVPFPTPPSYRTDSSQASSSASHVTAHSSPYNPPNPAYIPPDREYPPNYYVATQSSSPQQRLESQARRSRGNEYLLGLNTAMSNLELHGNGPGVTPPRPTNTSHPLSYQEGESGMQSYYADSPRQRYHSTPAMSPISPNTNKTLPPLPSGAQSRPLESFSPSGSRASPSRRQHMGGASSTGGAVIYGPPPPPPLPPRPTSLPQYMLPYANPDRPSPQWYSPSQHVAAPDLRNGLSPGRPQSDPQITAARPERRISPRAKENFQPAQPSRSTPNRKVQQNIVRSNHRRAKSDPDGEYTPVIDLTVSSPESPSSPSASARRGPKGSSPSRYRAHSDIRSSFLTSPSPAASPARRKSPSKSAANASGLASSPKKPLTPSKVGVQCSGFTRTGAPCKRIVRAHAPYIATPGRENNDDGDVRSERVMGRYCKDHAGMICKEKGFYWRNGEGEHASKVWVDFEETDYVLPDLSEQTQTLIRMVMESKLTPKEAPGYLYVYELRGELHILDLETDKISFYKCGRTDNVPRRIGQWTHQCQSKTPSLLDIFPRPNTSSTRPNPSASDRSQNLITSFLQGATTHVIPPLPAMKRWERLVHIELAERCALEEASKEAFDRVRLKCADCNSGHKEIFPLLKQESKSNYYIVEECVERWGRFIEAIHQ</sequence>
<dbReference type="Proteomes" id="UP000095149">
    <property type="component" value="Unassembled WGS sequence"/>
</dbReference>
<feature type="compositionally biased region" description="Polar residues" evidence="1">
    <location>
        <begin position="56"/>
        <end position="68"/>
    </location>
</feature>
<feature type="compositionally biased region" description="Pro residues" evidence="1">
    <location>
        <begin position="192"/>
        <end position="204"/>
    </location>
</feature>
<dbReference type="Pfam" id="PF10544">
    <property type="entry name" value="T5orf172"/>
    <property type="match status" value="1"/>
</dbReference>
<feature type="domain" description="Bacteriophage T5 Orf172 DNA-binding" evidence="2">
    <location>
        <begin position="510"/>
        <end position="652"/>
    </location>
</feature>
<feature type="compositionally biased region" description="Basic and acidic residues" evidence="1">
    <location>
        <begin position="254"/>
        <end position="265"/>
    </location>
</feature>
<name>A0A1E3KFL8_9TREE</name>
<feature type="region of interest" description="Disordered" evidence="1">
    <location>
        <begin position="1"/>
        <end position="387"/>
    </location>
</feature>
<accession>A0A1E3KFL8</accession>
<feature type="compositionally biased region" description="Low complexity" evidence="1">
    <location>
        <begin position="310"/>
        <end position="322"/>
    </location>
</feature>
<evidence type="ECO:0000259" key="2">
    <source>
        <dbReference type="Pfam" id="PF10544"/>
    </source>
</evidence>
<evidence type="ECO:0000313" key="4">
    <source>
        <dbReference type="Proteomes" id="UP000095149"/>
    </source>
</evidence>
<dbReference type="InterPro" id="IPR053006">
    <property type="entry name" value="Meiosis_regulatory"/>
</dbReference>
<evidence type="ECO:0000313" key="3">
    <source>
        <dbReference type="EMBL" id="ODO11766.1"/>
    </source>
</evidence>
<gene>
    <name evidence="3" type="ORF">I350_00550</name>
</gene>
<comment type="caution">
    <text evidence="3">The sequence shown here is derived from an EMBL/GenBank/DDBJ whole genome shotgun (WGS) entry which is preliminary data.</text>
</comment>
<proteinExistence type="predicted"/>
<dbReference type="PANTHER" id="PTHR28094:SF1">
    <property type="entry name" value="MEIOTICALLY UP-REGULATED GENE 113 PROTEIN"/>
    <property type="match status" value="1"/>
</dbReference>
<dbReference type="AlphaFoldDB" id="A0A1E3KFL8"/>
<feature type="compositionally biased region" description="Polar residues" evidence="1">
    <location>
        <begin position="268"/>
        <end position="287"/>
    </location>
</feature>
<feature type="compositionally biased region" description="Polar residues" evidence="1">
    <location>
        <begin position="341"/>
        <end position="350"/>
    </location>
</feature>
<reference evidence="3 4" key="1">
    <citation type="submission" date="2016-06" db="EMBL/GenBank/DDBJ databases">
        <title>Evolution of pathogenesis and genome organization in the Tremellales.</title>
        <authorList>
            <person name="Cuomo C."/>
            <person name="Litvintseva A."/>
            <person name="Heitman J."/>
            <person name="Chen Y."/>
            <person name="Sun S."/>
            <person name="Springer D."/>
            <person name="Dromer F."/>
            <person name="Young S."/>
            <person name="Zeng Q."/>
            <person name="Chapman S."/>
            <person name="Gujja S."/>
            <person name="Saif S."/>
            <person name="Birren B."/>
        </authorList>
    </citation>
    <scope>NUCLEOTIDE SEQUENCE [LARGE SCALE GENOMIC DNA]</scope>
    <source>
        <strain evidence="3 4">CBS 6273</strain>
    </source>
</reference>
<dbReference type="EMBL" id="MEKH01000001">
    <property type="protein sequence ID" value="ODO11766.1"/>
    <property type="molecule type" value="Genomic_DNA"/>
</dbReference>
<feature type="compositionally biased region" description="Polar residues" evidence="1">
    <location>
        <begin position="361"/>
        <end position="371"/>
    </location>
</feature>
<dbReference type="InterPro" id="IPR018306">
    <property type="entry name" value="Phage_T5_Orf172_DNA-bd"/>
</dbReference>
<feature type="compositionally biased region" description="Low complexity" evidence="1">
    <location>
        <begin position="19"/>
        <end position="35"/>
    </location>
</feature>
<organism evidence="3 4">
    <name type="scientific">Cryptococcus amylolentus CBS 6273</name>
    <dbReference type="NCBI Taxonomy" id="1296118"/>
    <lineage>
        <taxon>Eukaryota</taxon>
        <taxon>Fungi</taxon>
        <taxon>Dikarya</taxon>
        <taxon>Basidiomycota</taxon>
        <taxon>Agaricomycotina</taxon>
        <taxon>Tremellomycetes</taxon>
        <taxon>Tremellales</taxon>
        <taxon>Cryptococcaceae</taxon>
        <taxon>Cryptococcus</taxon>
    </lineage>
</organism>
<dbReference type="OrthoDB" id="2417614at2759"/>
<evidence type="ECO:0000256" key="1">
    <source>
        <dbReference type="SAM" id="MobiDB-lite"/>
    </source>
</evidence>
<feature type="compositionally biased region" description="Pro residues" evidence="1">
    <location>
        <begin position="1"/>
        <end position="13"/>
    </location>
</feature>